<sequence length="195" mass="22363">MSAAGGGGDNERGEEREDVVLGPGPSKKKRLVSYNKQWEEKHSWVKPSWPAITAYFRSLGEACPVVLRKIFSDDDEDKAATVEIYLCFFQNVGVVFDQLVKKLEETNLCITDVYEEIRKFKAKIQQRKDDGFCGFQTRQLMDKLLPAEKAKVKVDFTKFYSTVISYIEKWFNSMNSLLFILRVLGGLTPKNIFEP</sequence>
<dbReference type="AlphaFoldDB" id="A0AAD9F4P4"/>
<proteinExistence type="predicted"/>
<comment type="caution">
    <text evidence="2">The sequence shown here is derived from an EMBL/GenBank/DDBJ whole genome shotgun (WGS) entry which is preliminary data.</text>
</comment>
<protein>
    <submittedName>
        <fullName evidence="2">Mu-theraphotoxin-Hhn1b 3</fullName>
    </submittedName>
</protein>
<organism evidence="2 3">
    <name type="scientific">Dissostichus eleginoides</name>
    <name type="common">Patagonian toothfish</name>
    <name type="synonym">Dissostichus amissus</name>
    <dbReference type="NCBI Taxonomy" id="100907"/>
    <lineage>
        <taxon>Eukaryota</taxon>
        <taxon>Metazoa</taxon>
        <taxon>Chordata</taxon>
        <taxon>Craniata</taxon>
        <taxon>Vertebrata</taxon>
        <taxon>Euteleostomi</taxon>
        <taxon>Actinopterygii</taxon>
        <taxon>Neopterygii</taxon>
        <taxon>Teleostei</taxon>
        <taxon>Neoteleostei</taxon>
        <taxon>Acanthomorphata</taxon>
        <taxon>Eupercaria</taxon>
        <taxon>Perciformes</taxon>
        <taxon>Notothenioidei</taxon>
        <taxon>Nototheniidae</taxon>
        <taxon>Dissostichus</taxon>
    </lineage>
</organism>
<keyword evidence="3" id="KW-1185">Reference proteome</keyword>
<reference evidence="2" key="1">
    <citation type="submission" date="2023-04" db="EMBL/GenBank/DDBJ databases">
        <title>Chromosome-level genome of Chaenocephalus aceratus.</title>
        <authorList>
            <person name="Park H."/>
        </authorList>
    </citation>
    <scope>NUCLEOTIDE SEQUENCE</scope>
    <source>
        <strain evidence="2">DE</strain>
        <tissue evidence="2">Muscle</tissue>
    </source>
</reference>
<dbReference type="Proteomes" id="UP001228049">
    <property type="component" value="Unassembled WGS sequence"/>
</dbReference>
<evidence type="ECO:0000256" key="1">
    <source>
        <dbReference type="SAM" id="MobiDB-lite"/>
    </source>
</evidence>
<feature type="region of interest" description="Disordered" evidence="1">
    <location>
        <begin position="1"/>
        <end position="28"/>
    </location>
</feature>
<evidence type="ECO:0000313" key="2">
    <source>
        <dbReference type="EMBL" id="KAK1888874.1"/>
    </source>
</evidence>
<dbReference type="EMBL" id="JASDAP010000017">
    <property type="protein sequence ID" value="KAK1888874.1"/>
    <property type="molecule type" value="Genomic_DNA"/>
</dbReference>
<accession>A0AAD9F4P4</accession>
<name>A0AAD9F4P4_DISEL</name>
<evidence type="ECO:0000313" key="3">
    <source>
        <dbReference type="Proteomes" id="UP001228049"/>
    </source>
</evidence>
<gene>
    <name evidence="2" type="ORF">KUDE01_013552</name>
</gene>
<feature type="compositionally biased region" description="Basic and acidic residues" evidence="1">
    <location>
        <begin position="9"/>
        <end position="19"/>
    </location>
</feature>